<dbReference type="InterPro" id="IPR013096">
    <property type="entry name" value="Cupin_2"/>
</dbReference>
<accession>A0A7C3Z2X8</accession>
<name>A0A7C3Z2X8_UNCW3</name>
<dbReference type="AlphaFoldDB" id="A0A7C3Z2X8"/>
<reference evidence="2" key="1">
    <citation type="journal article" date="2020" name="mSystems">
        <title>Genome- and Community-Level Interaction Insights into Carbon Utilization and Element Cycling Functions of Hydrothermarchaeota in Hydrothermal Sediment.</title>
        <authorList>
            <person name="Zhou Z."/>
            <person name="Liu Y."/>
            <person name="Xu W."/>
            <person name="Pan J."/>
            <person name="Luo Z.H."/>
            <person name="Li M."/>
        </authorList>
    </citation>
    <scope>NUCLEOTIDE SEQUENCE [LARGE SCALE GENOMIC DNA]</scope>
    <source>
        <strain evidence="2">SpSt-906</strain>
    </source>
</reference>
<proteinExistence type="predicted"/>
<dbReference type="SUPFAM" id="SSF51182">
    <property type="entry name" value="RmlC-like cupins"/>
    <property type="match status" value="1"/>
</dbReference>
<dbReference type="EMBL" id="DTMQ01000031">
    <property type="protein sequence ID" value="HGE99319.1"/>
    <property type="molecule type" value="Genomic_DNA"/>
</dbReference>
<dbReference type="InterPro" id="IPR052044">
    <property type="entry name" value="PKS_Associated_Protein"/>
</dbReference>
<protein>
    <submittedName>
        <fullName evidence="2">Cupin domain-containing protein</fullName>
    </submittedName>
</protein>
<dbReference type="InterPro" id="IPR014710">
    <property type="entry name" value="RmlC-like_jellyroll"/>
</dbReference>
<evidence type="ECO:0000259" key="1">
    <source>
        <dbReference type="Pfam" id="PF07883"/>
    </source>
</evidence>
<gene>
    <name evidence="2" type="ORF">ENX07_04535</name>
</gene>
<feature type="domain" description="Cupin type-2" evidence="1">
    <location>
        <begin position="40"/>
        <end position="91"/>
    </location>
</feature>
<organism evidence="2">
    <name type="scientific">candidate division WOR-3 bacterium</name>
    <dbReference type="NCBI Taxonomy" id="2052148"/>
    <lineage>
        <taxon>Bacteria</taxon>
        <taxon>Bacteria division WOR-3</taxon>
    </lineage>
</organism>
<dbReference type="PANTHER" id="PTHR36114:SF1">
    <property type="entry name" value="16.7 KDA PROTEIN IN WHIE LOCUS"/>
    <property type="match status" value="1"/>
</dbReference>
<comment type="caution">
    <text evidence="2">The sequence shown here is derived from an EMBL/GenBank/DDBJ whole genome shotgun (WGS) entry which is preliminary data.</text>
</comment>
<dbReference type="Gene3D" id="2.60.120.10">
    <property type="entry name" value="Jelly Rolls"/>
    <property type="match status" value="1"/>
</dbReference>
<dbReference type="Pfam" id="PF07883">
    <property type="entry name" value="Cupin_2"/>
    <property type="match status" value="1"/>
</dbReference>
<evidence type="ECO:0000313" key="2">
    <source>
        <dbReference type="EMBL" id="HGE99319.1"/>
    </source>
</evidence>
<sequence>MLLINWSEEVKTLKGVFNPKVVAFCDDHRIVLSRFLGEYQFHRHDTDEFFLVLKGKIAIETKEREFHLETGDALLMPKETFHRSKAKEEAIVLMFERKDLKTFFE</sequence>
<dbReference type="PANTHER" id="PTHR36114">
    <property type="entry name" value="16.7 KDA PROTEIN IN WHIE LOCUS"/>
    <property type="match status" value="1"/>
</dbReference>
<dbReference type="InterPro" id="IPR011051">
    <property type="entry name" value="RmlC_Cupin_sf"/>
</dbReference>